<dbReference type="PIRSF" id="PIRSF010372">
    <property type="entry name" value="PaiB"/>
    <property type="match status" value="1"/>
</dbReference>
<dbReference type="GeneID" id="83595347"/>
<keyword evidence="2" id="KW-1185">Reference proteome</keyword>
<dbReference type="Proteomes" id="UP001161160">
    <property type="component" value="Unassembled WGS sequence"/>
</dbReference>
<gene>
    <name evidence="1" type="ORF">M2127_000430</name>
</gene>
<evidence type="ECO:0000313" key="2">
    <source>
        <dbReference type="Proteomes" id="UP001161160"/>
    </source>
</evidence>
<protein>
    <submittedName>
        <fullName evidence="1">Transcriptional regulator</fullName>
    </submittedName>
</protein>
<accession>A0AA43M6P5</accession>
<dbReference type="InterPro" id="IPR007396">
    <property type="entry name" value="TR_PAI2-type"/>
</dbReference>
<evidence type="ECO:0000313" key="1">
    <source>
        <dbReference type="EMBL" id="MDH6503143.1"/>
    </source>
</evidence>
<dbReference type="InterPro" id="IPR012349">
    <property type="entry name" value="Split_barrel_FMN-bd"/>
</dbReference>
<proteinExistence type="predicted"/>
<dbReference type="AlphaFoldDB" id="A0AA43M6P5"/>
<dbReference type="Pfam" id="PF04299">
    <property type="entry name" value="FMN_bind_2"/>
    <property type="match status" value="1"/>
</dbReference>
<dbReference type="SUPFAM" id="SSF50475">
    <property type="entry name" value="FMN-binding split barrel"/>
    <property type="match status" value="1"/>
</dbReference>
<name>A0AA43M6P5_9BURK</name>
<dbReference type="EMBL" id="JARXYA010000002">
    <property type="protein sequence ID" value="MDH6503143.1"/>
    <property type="molecule type" value="Genomic_DNA"/>
</dbReference>
<dbReference type="PANTHER" id="PTHR35802:SF1">
    <property type="entry name" value="PROTEASE SYNTHASE AND SPORULATION PROTEIN PAI 2"/>
    <property type="match status" value="1"/>
</dbReference>
<dbReference type="RefSeq" id="WP_076023029.1">
    <property type="nucleotide sequence ID" value="NZ_JAQFIK010000001.1"/>
</dbReference>
<reference evidence="1" key="1">
    <citation type="submission" date="2023-04" db="EMBL/GenBank/DDBJ databases">
        <title>Genome Encyclopedia of Bacteria and Archaea VI: Functional Genomics of Type Strains.</title>
        <authorList>
            <person name="Whitman W."/>
        </authorList>
    </citation>
    <scope>NUCLEOTIDE SEQUENCE</scope>
    <source>
        <strain evidence="1">Enz.4-51</strain>
    </source>
</reference>
<comment type="caution">
    <text evidence="1">The sequence shown here is derived from an EMBL/GenBank/DDBJ whole genome shotgun (WGS) entry which is preliminary data.</text>
</comment>
<sequence length="208" mass="23261">MYLPKLFQIEDAALLGAFIRKYPFATVVGILNGQSEINHLPLMLSEDGTRLHGHIAKTNPIAQIASQGQPELTAIFHGPHGYITPSWYPSKKETGKVVPTWNYAVAHAHGQLKLINDSAWLLDHVSTLTNLHEPTYQSSWKVSDAPEEYIQMMLNSIVGIEINVTRLTGKFKLSQNRPAEDYAGVVAHLEQSPDQILQEMLSYMSNQK</sequence>
<dbReference type="PANTHER" id="PTHR35802">
    <property type="entry name" value="PROTEASE SYNTHASE AND SPORULATION PROTEIN PAI 2"/>
    <property type="match status" value="1"/>
</dbReference>
<dbReference type="Gene3D" id="2.30.110.10">
    <property type="entry name" value="Electron Transport, Fmn-binding Protein, Chain A"/>
    <property type="match status" value="1"/>
</dbReference>
<organism evidence="1 2">
    <name type="scientific">Polynucleobacter sphagniphilus</name>
    <dbReference type="NCBI Taxonomy" id="1743169"/>
    <lineage>
        <taxon>Bacteria</taxon>
        <taxon>Pseudomonadati</taxon>
        <taxon>Pseudomonadota</taxon>
        <taxon>Betaproteobacteria</taxon>
        <taxon>Burkholderiales</taxon>
        <taxon>Burkholderiaceae</taxon>
        <taxon>Polynucleobacter</taxon>
    </lineage>
</organism>